<keyword evidence="2" id="KW-0812">Transmembrane</keyword>
<accession>A0A1S7LLC6</accession>
<protein>
    <submittedName>
        <fullName evidence="3">Uncharacterized protein</fullName>
    </submittedName>
</protein>
<feature type="transmembrane region" description="Helical" evidence="2">
    <location>
        <begin position="12"/>
        <end position="30"/>
    </location>
</feature>
<feature type="region of interest" description="Disordered" evidence="1">
    <location>
        <begin position="287"/>
        <end position="329"/>
    </location>
</feature>
<proteinExistence type="predicted"/>
<gene>
    <name evidence="3" type="ORF">MAGMO_2801</name>
</gene>
<evidence type="ECO:0000313" key="3">
    <source>
        <dbReference type="EMBL" id="CRH06949.1"/>
    </source>
</evidence>
<keyword evidence="2" id="KW-1133">Transmembrane helix</keyword>
<evidence type="ECO:0000256" key="2">
    <source>
        <dbReference type="SAM" id="Phobius"/>
    </source>
</evidence>
<sequence>MTDRSNRQGLGVLGRMAGLFVGVCMIGLPLTSQSTNRSALSSMDAPQPRAPLPLSWSHDPAYPAAAILGQDLSHDESTHFQTIQLTAVELTASPLTPVTRGTQVASLGKVSQRILVDMQRHSDALSSPSWVQEMLHQPVALVELAPLSQSVAAQEPLVHVPIDGFQLNPELLAKATPAPLTVARQGTLLRMEANLRLDEETVSDIPYSRGMPRPGPRPKTSDIPIIEMSPLGAAPHVPEAQATEKQLPEISWRPSDSSIQVVQMTEIIQRPDTPEMTLPIHGDESAITAPAPLDQPPRHRPTLLSQHADQPSMPDSAIQEEPISLPGRRMQPSFSARRALMERQVGEKQPERTPEAVVEEQRKAPPPRRGGRPVAGSKQRADVTEPVKPAQTAKIAPPEVEPSAKKTEDQLDTDWLDRAIEAVPDTGEDAGIKAALPADPAEQARLSQMVIPVVDIPDPDHASLTLFWPEPVKYRKKVKGREAVFKFNAHFNPKGLDKAVQKLQGWLGDVRYGYDTLLVSAAMAGTDFEVTADGQKMVIGLQRPPPEAEGGAERKVTESRLRFLSTKAMRAEKTLHTAKSRMTGLLGESPENTEFLGEQGNLEQEMFRWRRAIALYDRGLIQAPGEKNLIFAKAGIHYGFGDWLRIDQSFKNTNTNDENQELSSATYHYTYRHHWDATLKLSHGNITINNLTRVDGSIDASAEEEWWSQGLTIGYDHDDGDRTEVAALNAGHGMGFSARHLIRLPDESETEISATFREAYDGLAITLADDGYRSRLRVSHLNHWPDRFRTVLSGSVNQFGIDGDEDAVISAMVSASLRYDLLGRANQELSYTWEREEVFHSAYRSNNGVRYQLLPYEDRDNHNINFGWFDQLTDYLRYEAAVGYSYDTITKAKGPAFFAGLVYEPLHDFQAGMRLSSTTSATGAADSRTEQLQAYIRFLF</sequence>
<dbReference type="EMBL" id="LO017727">
    <property type="protein sequence ID" value="CRH06949.1"/>
    <property type="molecule type" value="Genomic_DNA"/>
</dbReference>
<keyword evidence="2" id="KW-0472">Membrane</keyword>
<dbReference type="AlphaFoldDB" id="A0A1S7LLC6"/>
<organism evidence="3">
    <name type="scientific">Magnetococcus massalia (strain MO-1)</name>
    <dbReference type="NCBI Taxonomy" id="451514"/>
    <lineage>
        <taxon>Bacteria</taxon>
        <taxon>Pseudomonadati</taxon>
        <taxon>Pseudomonadota</taxon>
        <taxon>Magnetococcia</taxon>
        <taxon>Magnetococcales</taxon>
        <taxon>Magnetococcaceae</taxon>
        <taxon>Magnetococcus</taxon>
    </lineage>
</organism>
<feature type="region of interest" description="Disordered" evidence="1">
    <location>
        <begin position="343"/>
        <end position="409"/>
    </location>
</feature>
<name>A0A1S7LLC6_MAGMO</name>
<reference evidence="3" key="1">
    <citation type="submission" date="2015-04" db="EMBL/GenBank/DDBJ databases">
        <authorList>
            <person name="Syromyatnikov M.Y."/>
            <person name="Popov V.N."/>
        </authorList>
    </citation>
    <scope>NUCLEOTIDE SEQUENCE</scope>
    <source>
        <strain evidence="3">MO-1</strain>
    </source>
</reference>
<evidence type="ECO:0000256" key="1">
    <source>
        <dbReference type="SAM" id="MobiDB-lite"/>
    </source>
</evidence>
<feature type="compositionally biased region" description="Basic and acidic residues" evidence="1">
    <location>
        <begin position="343"/>
        <end position="363"/>
    </location>
</feature>